<evidence type="ECO:0000256" key="3">
    <source>
        <dbReference type="ARBA" id="ARBA00022536"/>
    </source>
</evidence>
<dbReference type="FunFam" id="4.10.400.10:FF:000181">
    <property type="entry name" value="Low-density lipoprotein RecePtor related"/>
    <property type="match status" value="1"/>
</dbReference>
<feature type="disulfide bond" evidence="14">
    <location>
        <begin position="313"/>
        <end position="325"/>
    </location>
</feature>
<feature type="domain" description="LRP2 EGF-like" evidence="15">
    <location>
        <begin position="21"/>
        <end position="66"/>
    </location>
</feature>
<evidence type="ECO:0000259" key="15">
    <source>
        <dbReference type="Pfam" id="PF24468"/>
    </source>
</evidence>
<comment type="subcellular location">
    <subcellularLocation>
        <location evidence="1">Endomembrane system</location>
    </subcellularLocation>
    <subcellularLocation>
        <location evidence="2">Membrane</location>
        <topology evidence="2">Single-pass type I membrane protein</topology>
    </subcellularLocation>
</comment>
<dbReference type="PROSITE" id="PS01209">
    <property type="entry name" value="LDLRA_1"/>
    <property type="match status" value="3"/>
</dbReference>
<dbReference type="Pfam" id="PF00058">
    <property type="entry name" value="Ldl_recept_b"/>
    <property type="match status" value="1"/>
</dbReference>
<feature type="disulfide bond" evidence="14">
    <location>
        <begin position="276"/>
        <end position="294"/>
    </location>
</feature>
<dbReference type="FunFam" id="4.10.400.10:FF:000155">
    <property type="entry name" value="Low-density lipoprotein receptor"/>
    <property type="match status" value="1"/>
</dbReference>
<dbReference type="FunFam" id="4.10.400.10:FF:000002">
    <property type="entry name" value="Low-density lipoprotein receptor-related protein 1"/>
    <property type="match status" value="1"/>
</dbReference>
<evidence type="ECO:0000256" key="6">
    <source>
        <dbReference type="ARBA" id="ARBA00022729"/>
    </source>
</evidence>
<feature type="disulfide bond" evidence="14">
    <location>
        <begin position="363"/>
        <end position="381"/>
    </location>
</feature>
<dbReference type="EMBL" id="JAWZYT010000897">
    <property type="protein sequence ID" value="KAK4317701.1"/>
    <property type="molecule type" value="Genomic_DNA"/>
</dbReference>
<feature type="disulfide bond" evidence="14">
    <location>
        <begin position="356"/>
        <end position="368"/>
    </location>
</feature>
<keyword evidence="13" id="KW-0325">Glycoprotein</keyword>
<dbReference type="Gene3D" id="2.10.25.10">
    <property type="entry name" value="Laminin"/>
    <property type="match status" value="1"/>
</dbReference>
<dbReference type="Pfam" id="PF00057">
    <property type="entry name" value="Ldl_recept_a"/>
    <property type="match status" value="7"/>
</dbReference>
<evidence type="ECO:0000313" key="17">
    <source>
        <dbReference type="Proteomes" id="UP001292094"/>
    </source>
</evidence>
<dbReference type="GO" id="GO:0016324">
    <property type="term" value="C:apical plasma membrane"/>
    <property type="evidence" value="ECO:0007669"/>
    <property type="project" value="TreeGrafter"/>
</dbReference>
<evidence type="ECO:0000256" key="4">
    <source>
        <dbReference type="ARBA" id="ARBA00022583"/>
    </source>
</evidence>
<feature type="disulfide bond" evidence="14">
    <location>
        <begin position="510"/>
        <end position="525"/>
    </location>
</feature>
<feature type="disulfide bond" evidence="14">
    <location>
        <begin position="456"/>
        <end position="474"/>
    </location>
</feature>
<dbReference type="PANTHER" id="PTHR22722:SF14">
    <property type="entry name" value="MEGALIN, ISOFORM A"/>
    <property type="match status" value="1"/>
</dbReference>
<keyword evidence="7" id="KW-0677">Repeat</keyword>
<evidence type="ECO:0000256" key="9">
    <source>
        <dbReference type="ARBA" id="ARBA00022989"/>
    </source>
</evidence>
<evidence type="ECO:0000313" key="16">
    <source>
        <dbReference type="EMBL" id="KAK4317701.1"/>
    </source>
</evidence>
<evidence type="ECO:0000256" key="11">
    <source>
        <dbReference type="ARBA" id="ARBA00023157"/>
    </source>
</evidence>
<dbReference type="CDD" id="cd00112">
    <property type="entry name" value="LDLa"/>
    <property type="match status" value="6"/>
</dbReference>
<dbReference type="SMART" id="SM00135">
    <property type="entry name" value="LY"/>
    <property type="match status" value="2"/>
</dbReference>
<dbReference type="Proteomes" id="UP001292094">
    <property type="component" value="Unassembled WGS sequence"/>
</dbReference>
<evidence type="ECO:0000256" key="5">
    <source>
        <dbReference type="ARBA" id="ARBA00022692"/>
    </source>
</evidence>
<dbReference type="InterPro" id="IPR023415">
    <property type="entry name" value="LDLR_class-A_CS"/>
</dbReference>
<feature type="disulfide bond" evidence="14">
    <location>
        <begin position="498"/>
        <end position="516"/>
    </location>
</feature>
<dbReference type="GO" id="GO:0043235">
    <property type="term" value="C:receptor complex"/>
    <property type="evidence" value="ECO:0007669"/>
    <property type="project" value="TreeGrafter"/>
</dbReference>
<keyword evidence="9" id="KW-1133">Transmembrane helix</keyword>
<dbReference type="InterPro" id="IPR051221">
    <property type="entry name" value="LDLR-related"/>
</dbReference>
<keyword evidence="4" id="KW-0254">Endocytosis</keyword>
<name>A0AAE1PZV6_9EUCA</name>
<keyword evidence="12" id="KW-0675">Receptor</keyword>
<feature type="disulfide bond" evidence="14">
    <location>
        <begin position="449"/>
        <end position="461"/>
    </location>
</feature>
<dbReference type="GO" id="GO:0012505">
    <property type="term" value="C:endomembrane system"/>
    <property type="evidence" value="ECO:0007669"/>
    <property type="project" value="UniProtKB-SubCell"/>
</dbReference>
<dbReference type="AlphaFoldDB" id="A0AAE1PZV6"/>
<keyword evidence="5" id="KW-0812">Transmembrane</keyword>
<comment type="caution">
    <text evidence="16">The sequence shown here is derived from an EMBL/GenBank/DDBJ whole genome shotgun (WGS) entry which is preliminary data.</text>
</comment>
<dbReference type="GO" id="GO:0006898">
    <property type="term" value="P:receptor-mediated endocytosis"/>
    <property type="evidence" value="ECO:0007669"/>
    <property type="project" value="TreeGrafter"/>
</dbReference>
<dbReference type="PROSITE" id="PS50068">
    <property type="entry name" value="LDLRA_2"/>
    <property type="match status" value="7"/>
</dbReference>
<gene>
    <name evidence="16" type="ORF">Pmani_011228</name>
</gene>
<dbReference type="Pfam" id="PF24468">
    <property type="entry name" value="EGF_LRP2"/>
    <property type="match status" value="1"/>
</dbReference>
<evidence type="ECO:0000256" key="13">
    <source>
        <dbReference type="ARBA" id="ARBA00023180"/>
    </source>
</evidence>
<accession>A0AAE1PZV6</accession>
<dbReference type="SMART" id="SM00192">
    <property type="entry name" value="LDLa"/>
    <property type="match status" value="7"/>
</dbReference>
<dbReference type="InterPro" id="IPR002172">
    <property type="entry name" value="LDrepeatLR_classA_rpt"/>
</dbReference>
<sequence>MPNLRDIAIFDISNQLSKADTPCTRLGNEGCAQLCFSFPVDQPTSPGFRCHCTTGVLAEDKHSCEDSKEFLVYTTRTEIHSLSLLPKSYNVPFDTVSDLTNVVGIDFDYTNKDLIFTQIRPDTKIAKVSSSNPTKEKMEIILDQGINPEGIAYDWTSKKIYWTDSANNSIYSMNSDGSHIVRIIQVERPRAIVLDPCRGTDNKVECKCNATLKLVNENKMCVPQNYSCNANKFYCANGQCISRLWACDGSDDCGDNSDEDRNYCTYHTCSPSEFRCKNGRCIFSTWKCDHEDDCDDGSDEEDEDLLHCSDRSCPPNSFRCPNHRCIPGTWHCDGDDDCGDGADEPGEYCKLDGRTCFGDLFTCDNGNCVPKIYICDGDNDCIDGSDEEDRHKCNNRKCDEETEFTCNANKQWGRAMCIPKKWVCDGDPDCVDGADENVTAHYCPPPQECGENEFQCQNHRCISKEWECDFDNDCGDGSDESQACNSKYRVCTADEFNCTNAKCIRKTYHCDGEDDCGDNSDEVGCG</sequence>
<evidence type="ECO:0000256" key="14">
    <source>
        <dbReference type="PROSITE-ProRule" id="PRU00124"/>
    </source>
</evidence>
<dbReference type="PANTHER" id="PTHR22722">
    <property type="entry name" value="LOW-DENSITY LIPOPROTEIN RECEPTOR-RELATED PROTEIN 2-RELATED"/>
    <property type="match status" value="1"/>
</dbReference>
<evidence type="ECO:0000256" key="10">
    <source>
        <dbReference type="ARBA" id="ARBA00023136"/>
    </source>
</evidence>
<reference evidence="16" key="1">
    <citation type="submission" date="2023-11" db="EMBL/GenBank/DDBJ databases">
        <title>Genome assemblies of two species of porcelain crab, Petrolisthes cinctipes and Petrolisthes manimaculis (Anomura: Porcellanidae).</title>
        <authorList>
            <person name="Angst P."/>
        </authorList>
    </citation>
    <scope>NUCLEOTIDE SEQUENCE</scope>
    <source>
        <strain evidence="16">PB745_02</strain>
        <tissue evidence="16">Gill</tissue>
    </source>
</reference>
<feature type="disulfide bond" evidence="14">
    <location>
        <begin position="320"/>
        <end position="338"/>
    </location>
</feature>
<dbReference type="SUPFAM" id="SSF63825">
    <property type="entry name" value="YWTD domain"/>
    <property type="match status" value="1"/>
</dbReference>
<keyword evidence="11 14" id="KW-1015">Disulfide bond</keyword>
<dbReference type="SUPFAM" id="SSF57424">
    <property type="entry name" value="LDL receptor-like module"/>
    <property type="match status" value="6"/>
</dbReference>
<protein>
    <recommendedName>
        <fullName evidence="15">LRP2 EGF-like domain-containing protein</fullName>
    </recommendedName>
</protein>
<keyword evidence="10" id="KW-0472">Membrane</keyword>
<evidence type="ECO:0000256" key="1">
    <source>
        <dbReference type="ARBA" id="ARBA00004308"/>
    </source>
</evidence>
<dbReference type="InterPro" id="IPR000033">
    <property type="entry name" value="LDLR_classB_rpt"/>
</dbReference>
<dbReference type="InterPro" id="IPR036055">
    <property type="entry name" value="LDL_receptor-like_sf"/>
</dbReference>
<organism evidence="16 17">
    <name type="scientific">Petrolisthes manimaculis</name>
    <dbReference type="NCBI Taxonomy" id="1843537"/>
    <lineage>
        <taxon>Eukaryota</taxon>
        <taxon>Metazoa</taxon>
        <taxon>Ecdysozoa</taxon>
        <taxon>Arthropoda</taxon>
        <taxon>Crustacea</taxon>
        <taxon>Multicrustacea</taxon>
        <taxon>Malacostraca</taxon>
        <taxon>Eumalacostraca</taxon>
        <taxon>Eucarida</taxon>
        <taxon>Decapoda</taxon>
        <taxon>Pleocyemata</taxon>
        <taxon>Anomura</taxon>
        <taxon>Galatheoidea</taxon>
        <taxon>Porcellanidae</taxon>
        <taxon>Petrolisthes</taxon>
    </lineage>
</organism>
<dbReference type="InterPro" id="IPR011042">
    <property type="entry name" value="6-blade_b-propeller_TolB-like"/>
</dbReference>
<feature type="disulfide bond" evidence="14">
    <location>
        <begin position="228"/>
        <end position="240"/>
    </location>
</feature>
<proteinExistence type="predicted"/>
<dbReference type="InterPro" id="IPR056588">
    <property type="entry name" value="EGF_LRP2"/>
</dbReference>
<evidence type="ECO:0000256" key="7">
    <source>
        <dbReference type="ARBA" id="ARBA00022737"/>
    </source>
</evidence>
<evidence type="ECO:0000256" key="12">
    <source>
        <dbReference type="ARBA" id="ARBA00023170"/>
    </source>
</evidence>
<keyword evidence="3" id="KW-0245">EGF-like domain</keyword>
<feature type="disulfide bond" evidence="14">
    <location>
        <begin position="491"/>
        <end position="503"/>
    </location>
</feature>
<dbReference type="PRINTS" id="PR00261">
    <property type="entry name" value="LDLRECEPTOR"/>
</dbReference>
<dbReference type="Gene3D" id="4.10.400.10">
    <property type="entry name" value="Low-density Lipoprotein Receptor"/>
    <property type="match status" value="7"/>
</dbReference>
<feature type="disulfide bond" evidence="14">
    <location>
        <begin position="269"/>
        <end position="281"/>
    </location>
</feature>
<keyword evidence="17" id="KW-1185">Reference proteome</keyword>
<dbReference type="FunFam" id="4.10.400.10:FF:000011">
    <property type="entry name" value="Low-density lipoprotein receptor-related protein 1"/>
    <property type="match status" value="2"/>
</dbReference>
<evidence type="ECO:0000256" key="8">
    <source>
        <dbReference type="ARBA" id="ARBA00022837"/>
    </source>
</evidence>
<dbReference type="Gene3D" id="2.120.10.30">
    <property type="entry name" value="TolB, C-terminal domain"/>
    <property type="match status" value="1"/>
</dbReference>
<evidence type="ECO:0000256" key="2">
    <source>
        <dbReference type="ARBA" id="ARBA00004479"/>
    </source>
</evidence>
<keyword evidence="8" id="KW-0106">Calcium</keyword>
<comment type="caution">
    <text evidence="14">Lacks conserved residue(s) required for the propagation of feature annotation.</text>
</comment>
<feature type="disulfide bond" evidence="14">
    <location>
        <begin position="235"/>
        <end position="253"/>
    </location>
</feature>
<dbReference type="FunFam" id="4.10.400.10:FF:000045">
    <property type="entry name" value="Low-density lipoprotein receptor-related protein 2"/>
    <property type="match status" value="1"/>
</dbReference>
<dbReference type="GO" id="GO:0042562">
    <property type="term" value="F:hormone binding"/>
    <property type="evidence" value="ECO:0007669"/>
    <property type="project" value="TreeGrafter"/>
</dbReference>
<keyword evidence="6" id="KW-0732">Signal</keyword>
<dbReference type="FunFam" id="4.10.400.10:FF:000005">
    <property type="entry name" value="low-density lipoprotein receptor-related protein 1B"/>
    <property type="match status" value="1"/>
</dbReference>